<accession>A0A2T0LXV7</accession>
<dbReference type="SUPFAM" id="SSF52540">
    <property type="entry name" value="P-loop containing nucleoside triphosphate hydrolases"/>
    <property type="match status" value="1"/>
</dbReference>
<dbReference type="OrthoDB" id="9775079at2"/>
<dbReference type="Gene3D" id="3.40.50.300">
    <property type="entry name" value="P-loop containing nucleotide triphosphate hydrolases"/>
    <property type="match status" value="2"/>
</dbReference>
<dbReference type="AlphaFoldDB" id="A0A2T0LXV7"/>
<evidence type="ECO:0000259" key="2">
    <source>
        <dbReference type="Pfam" id="PF17863"/>
    </source>
</evidence>
<name>A0A2T0LXV7_9ACTN</name>
<dbReference type="Gene3D" id="1.10.8.80">
    <property type="entry name" value="Magnesium chelatase subunit I, C-Terminal domain"/>
    <property type="match status" value="1"/>
</dbReference>
<dbReference type="Pfam" id="PF07728">
    <property type="entry name" value="AAA_5"/>
    <property type="match status" value="1"/>
</dbReference>
<dbReference type="InterPro" id="IPR052989">
    <property type="entry name" value="Mg-chelatase_DI-like"/>
</dbReference>
<dbReference type="InterPro" id="IPR027417">
    <property type="entry name" value="P-loop_NTPase"/>
</dbReference>
<dbReference type="PANTHER" id="PTHR35023">
    <property type="entry name" value="CHELATASE-RELATED"/>
    <property type="match status" value="1"/>
</dbReference>
<reference evidence="3 4" key="1">
    <citation type="submission" date="2018-03" db="EMBL/GenBank/DDBJ databases">
        <title>Genomic Encyclopedia of Type Strains, Phase III (KMG-III): the genomes of soil and plant-associated and newly described type strains.</title>
        <authorList>
            <person name="Whitman W."/>
        </authorList>
    </citation>
    <scope>NUCLEOTIDE SEQUENCE [LARGE SCALE GENOMIC DNA]</scope>
    <source>
        <strain evidence="3 4">CGMCC 4.7104</strain>
    </source>
</reference>
<dbReference type="InterPro" id="IPR041628">
    <property type="entry name" value="ChlI/MoxR_AAA_lid"/>
</dbReference>
<comment type="caution">
    <text evidence="3">The sequence shown here is derived from an EMBL/GenBank/DDBJ whole genome shotgun (WGS) entry which is preliminary data.</text>
</comment>
<dbReference type="GO" id="GO:0005524">
    <property type="term" value="F:ATP binding"/>
    <property type="evidence" value="ECO:0007669"/>
    <property type="project" value="InterPro"/>
</dbReference>
<evidence type="ECO:0000313" key="4">
    <source>
        <dbReference type="Proteomes" id="UP000238312"/>
    </source>
</evidence>
<dbReference type="Proteomes" id="UP000238312">
    <property type="component" value="Unassembled WGS sequence"/>
</dbReference>
<feature type="domain" description="ChlI/MoxR AAA lid" evidence="2">
    <location>
        <begin position="238"/>
        <end position="291"/>
    </location>
</feature>
<dbReference type="RefSeq" id="WP_106252795.1">
    <property type="nucleotide sequence ID" value="NZ_JBFAIL010000042.1"/>
</dbReference>
<dbReference type="PANTHER" id="PTHR35023:SF1">
    <property type="entry name" value="MG-PROTOPORPHYRIN IX CHELATASE"/>
    <property type="match status" value="1"/>
</dbReference>
<evidence type="ECO:0000313" key="3">
    <source>
        <dbReference type="EMBL" id="PRX48948.1"/>
    </source>
</evidence>
<feature type="domain" description="ATPase dynein-related AAA" evidence="1">
    <location>
        <begin position="36"/>
        <end position="166"/>
    </location>
</feature>
<gene>
    <name evidence="3" type="ORF">B0I32_13941</name>
</gene>
<protein>
    <submittedName>
        <fullName evidence="3">Protoporphyrin IX magnesium-chelatase</fullName>
    </submittedName>
</protein>
<dbReference type="CDD" id="cd00009">
    <property type="entry name" value="AAA"/>
    <property type="match status" value="1"/>
</dbReference>
<dbReference type="InterPro" id="IPR011704">
    <property type="entry name" value="ATPase_dyneun-rel_AAA"/>
</dbReference>
<dbReference type="EMBL" id="PVNG01000039">
    <property type="protein sequence ID" value="PRX48948.1"/>
    <property type="molecule type" value="Genomic_DNA"/>
</dbReference>
<organism evidence="3 4">
    <name type="scientific">Nonomuraea fuscirosea</name>
    <dbReference type="NCBI Taxonomy" id="1291556"/>
    <lineage>
        <taxon>Bacteria</taxon>
        <taxon>Bacillati</taxon>
        <taxon>Actinomycetota</taxon>
        <taxon>Actinomycetes</taxon>
        <taxon>Streptosporangiales</taxon>
        <taxon>Streptosporangiaceae</taxon>
        <taxon>Nonomuraea</taxon>
    </lineage>
</organism>
<dbReference type="Pfam" id="PF17863">
    <property type="entry name" value="AAA_lid_2"/>
    <property type="match status" value="1"/>
</dbReference>
<dbReference type="GO" id="GO:0016887">
    <property type="term" value="F:ATP hydrolysis activity"/>
    <property type="evidence" value="ECO:0007669"/>
    <property type="project" value="InterPro"/>
</dbReference>
<keyword evidence="4" id="KW-1185">Reference proteome</keyword>
<proteinExistence type="predicted"/>
<sequence length="314" mass="34243">MTGSPVGILPYSLIVGQEQLKRALELVFVVPAIGGVLVSGERGTAKSTTVRSFSWMAYGHFPVTLPINATDDRVLGGWNIDALMRGRTEREPGLLERAGETGMLYIDEVNLLDDHLVNIILDVASTGMLVVQREYIDEPGRQVSFTLVGTMNPEEGGLRPQLLDRFGLLVPITAELDVAQRKEILTTVLRYEEERLRPGSAWITMGAERDAEHRKWLLAAREAVRDVLLPPFAATLCAKIAAGFSVAGHRSEIVMAMAARACAALAGRTSVVPQDVLEAAPPALVHRRPEAAYGEGIAWTAKDRERLEAIVEES</sequence>
<evidence type="ECO:0000259" key="1">
    <source>
        <dbReference type="Pfam" id="PF07728"/>
    </source>
</evidence>